<organism evidence="1 2">
    <name type="scientific">Nostoc cycadae WK-1</name>
    <dbReference type="NCBI Taxonomy" id="1861711"/>
    <lineage>
        <taxon>Bacteria</taxon>
        <taxon>Bacillati</taxon>
        <taxon>Cyanobacteriota</taxon>
        <taxon>Cyanophyceae</taxon>
        <taxon>Nostocales</taxon>
        <taxon>Nostocaceae</taxon>
        <taxon>Nostoc</taxon>
    </lineage>
</organism>
<dbReference type="Proteomes" id="UP000236527">
    <property type="component" value="Unassembled WGS sequence"/>
</dbReference>
<evidence type="ECO:0000313" key="1">
    <source>
        <dbReference type="EMBL" id="GBE91917.1"/>
    </source>
</evidence>
<sequence>MEDSLSAKITPLSDGSVHLQVLEGSQRLSVTLPQSSYNQLVQFAEARGISIAEAARRAIRRDNFIQSLLQEKGGRLMIETPDGRISYIYFDE</sequence>
<dbReference type="EMBL" id="BDGE01000027">
    <property type="protein sequence ID" value="GBE91917.1"/>
    <property type="molecule type" value="Genomic_DNA"/>
</dbReference>
<keyword evidence="2" id="KW-1185">Reference proteome</keyword>
<dbReference type="AlphaFoldDB" id="A0A2H6LFB1"/>
<reference evidence="2" key="1">
    <citation type="journal article" date="2018" name="Genome Announc.">
        <title>Draft Genome Sequence of the Nitrogen-Fixing and Hormogonia-Inducing Cyanobacterium Nostoc cycadae Strain WK-1, Isolated from the Coralloid Roots of Cycas revoluta.</title>
        <authorList>
            <person name="Kanesaki Y."/>
            <person name="Hirose M."/>
            <person name="Hirose Y."/>
            <person name="Fujisawa T."/>
            <person name="Nakamura Y."/>
            <person name="Watanabe S."/>
            <person name="Matsunaga S."/>
            <person name="Uchida H."/>
            <person name="Murakami A."/>
        </authorList>
    </citation>
    <scope>NUCLEOTIDE SEQUENCE [LARGE SCALE GENOMIC DNA]</scope>
    <source>
        <strain evidence="2">WK-1</strain>
    </source>
</reference>
<comment type="caution">
    <text evidence="1">The sequence shown here is derived from an EMBL/GenBank/DDBJ whole genome shotgun (WGS) entry which is preliminary data.</text>
</comment>
<gene>
    <name evidence="1" type="ORF">NCWK1_1670</name>
</gene>
<protein>
    <submittedName>
        <fullName evidence="1">Ribbon-helix-helix protein, copG family</fullName>
    </submittedName>
</protein>
<evidence type="ECO:0000313" key="2">
    <source>
        <dbReference type="Proteomes" id="UP000236527"/>
    </source>
</evidence>
<proteinExistence type="predicted"/>
<accession>A0A2H6LFB1</accession>
<name>A0A2H6LFB1_9NOSO</name>